<dbReference type="InterPro" id="IPR027417">
    <property type="entry name" value="P-loop_NTPase"/>
</dbReference>
<protein>
    <submittedName>
        <fullName evidence="6">Phage/plasmid primase, P4 family, C-terminal domain-containing protein</fullName>
    </submittedName>
</protein>
<evidence type="ECO:0000256" key="2">
    <source>
        <dbReference type="ARBA" id="ARBA00022801"/>
    </source>
</evidence>
<dbReference type="PANTHER" id="PTHR35372:SF2">
    <property type="entry name" value="SF3 HELICASE DOMAIN-CONTAINING PROTEIN"/>
    <property type="match status" value="1"/>
</dbReference>
<reference evidence="6 7" key="1">
    <citation type="submission" date="2016-10" db="EMBL/GenBank/DDBJ databases">
        <authorList>
            <person name="Varghese N."/>
            <person name="Submissions S."/>
        </authorList>
    </citation>
    <scope>NUCLEOTIDE SEQUENCE [LARGE SCALE GENOMIC DNA]</scope>
    <source>
        <strain evidence="6 7">WG10</strain>
    </source>
</reference>
<keyword evidence="1" id="KW-0547">Nucleotide-binding</keyword>
<evidence type="ECO:0000256" key="1">
    <source>
        <dbReference type="ARBA" id="ARBA00022741"/>
    </source>
</evidence>
<gene>
    <name evidence="6" type="ORF">SAMN04488597_12840</name>
</gene>
<organism evidence="6 7">
    <name type="scientific">Halanaerobium congolense</name>
    <dbReference type="NCBI Taxonomy" id="54121"/>
    <lineage>
        <taxon>Bacteria</taxon>
        <taxon>Bacillati</taxon>
        <taxon>Bacillota</taxon>
        <taxon>Clostridia</taxon>
        <taxon>Halanaerobiales</taxon>
        <taxon>Halanaerobiaceae</taxon>
        <taxon>Halanaerobium</taxon>
    </lineage>
</organism>
<dbReference type="Gene3D" id="3.40.50.300">
    <property type="entry name" value="P-loop containing nucleotide triphosphate hydrolases"/>
    <property type="match status" value="1"/>
</dbReference>
<dbReference type="Pfam" id="PF03288">
    <property type="entry name" value="Pox_D5"/>
    <property type="match status" value="1"/>
</dbReference>
<keyword evidence="4" id="KW-0067">ATP-binding</keyword>
<keyword evidence="2" id="KW-0378">Hydrolase</keyword>
<dbReference type="InterPro" id="IPR045455">
    <property type="entry name" value="NrS-1_pol-like_helicase"/>
</dbReference>
<dbReference type="Proteomes" id="UP000324896">
    <property type="component" value="Unassembled WGS sequence"/>
</dbReference>
<feature type="non-terminal residue" evidence="6">
    <location>
        <position position="1"/>
    </location>
</feature>
<evidence type="ECO:0000256" key="4">
    <source>
        <dbReference type="ARBA" id="ARBA00022840"/>
    </source>
</evidence>
<sequence length="461" mass="54536">KKHKIKDDENEEFIYESDDFLSRQVAKAVTNYEENHNRIWEYDAEQDVMYCYNEKKGVWCQENIKYLEKSIREVLSLINPKWVKINRVREVKEEFKNLHIDFTHRDKFNVGVNPNKSLINIQNGMLDWKNMTLKEHDKEYYSQFQLPVDYSEDSRCPKWRKTLKEWLPDQKTRHFIQEFIGLCLIPDTKYQKAVILHGSGSNGKSTFLEVIAKLFGEDNLSNIPMHRLSNRFETAYIQDKLVNICSDIDPKYLNETGVLKTMIAGEPLRGEHKFGASFDFTPVIRLLFSANEIPKARDKTEGWYRRLEIVNFLQRFSKDDPGFDPYLKEKLYNEIPGIFLWALKGLKRLERQGCFTRSDPMKQAMADYMNENDSVKAFVRDRTIIGPSEEVYGKIFFEEYKAFCSENGIKNHVTRRKFTTSLKKEGVKVGHRSWKGSNSRFYIGIDLNQEVKERYDSRYDL</sequence>
<keyword evidence="3" id="KW-0347">Helicase</keyword>
<dbReference type="GO" id="GO:0005524">
    <property type="term" value="F:ATP binding"/>
    <property type="evidence" value="ECO:0007669"/>
    <property type="project" value="UniProtKB-KW"/>
</dbReference>
<dbReference type="InterPro" id="IPR014015">
    <property type="entry name" value="Helicase_SF3_DNA-vir"/>
</dbReference>
<dbReference type="GO" id="GO:0004386">
    <property type="term" value="F:helicase activity"/>
    <property type="evidence" value="ECO:0007669"/>
    <property type="project" value="UniProtKB-KW"/>
</dbReference>
<dbReference type="RefSeq" id="WP_223174577.1">
    <property type="nucleotide sequence ID" value="NZ_FMYT01000028.1"/>
</dbReference>
<name>A0A1G6SD15_9FIRM</name>
<proteinExistence type="predicted"/>
<dbReference type="EMBL" id="FMYT01000028">
    <property type="protein sequence ID" value="SDD14005.1"/>
    <property type="molecule type" value="Genomic_DNA"/>
</dbReference>
<dbReference type="GO" id="GO:0016787">
    <property type="term" value="F:hydrolase activity"/>
    <property type="evidence" value="ECO:0007669"/>
    <property type="project" value="UniProtKB-KW"/>
</dbReference>
<evidence type="ECO:0000259" key="5">
    <source>
        <dbReference type="PROSITE" id="PS51206"/>
    </source>
</evidence>
<dbReference type="SUPFAM" id="SSF52540">
    <property type="entry name" value="P-loop containing nucleoside triphosphate hydrolases"/>
    <property type="match status" value="1"/>
</dbReference>
<accession>A0A1G6SD15</accession>
<evidence type="ECO:0000313" key="7">
    <source>
        <dbReference type="Proteomes" id="UP000324896"/>
    </source>
</evidence>
<dbReference type="InterPro" id="IPR006500">
    <property type="entry name" value="Helicase_put_C_phage/plasmid"/>
</dbReference>
<dbReference type="PANTHER" id="PTHR35372">
    <property type="entry name" value="ATP BINDING PROTEIN-RELATED"/>
    <property type="match status" value="1"/>
</dbReference>
<evidence type="ECO:0000256" key="3">
    <source>
        <dbReference type="ARBA" id="ARBA00022806"/>
    </source>
</evidence>
<dbReference type="SMART" id="SM00885">
    <property type="entry name" value="D5_N"/>
    <property type="match status" value="1"/>
</dbReference>
<dbReference type="PROSITE" id="PS51206">
    <property type="entry name" value="SF3_HELICASE_1"/>
    <property type="match status" value="1"/>
</dbReference>
<dbReference type="InterPro" id="IPR051620">
    <property type="entry name" value="ORF904-like_C"/>
</dbReference>
<dbReference type="NCBIfam" id="TIGR01613">
    <property type="entry name" value="primase_Cterm"/>
    <property type="match status" value="1"/>
</dbReference>
<dbReference type="AlphaFoldDB" id="A0A1G6SD15"/>
<dbReference type="InterPro" id="IPR014818">
    <property type="entry name" value="Phage/plasmid_primase_P4_C"/>
</dbReference>
<feature type="domain" description="SF3 helicase" evidence="5">
    <location>
        <begin position="171"/>
        <end position="325"/>
    </location>
</feature>
<evidence type="ECO:0000313" key="6">
    <source>
        <dbReference type="EMBL" id="SDD14005.1"/>
    </source>
</evidence>
<dbReference type="InterPro" id="IPR004968">
    <property type="entry name" value="DNA_primase/NTPase_C"/>
</dbReference>
<dbReference type="Pfam" id="PF08706">
    <property type="entry name" value="D5_N"/>
    <property type="match status" value="1"/>
</dbReference>
<dbReference type="Pfam" id="PF19263">
    <property type="entry name" value="DUF5906"/>
    <property type="match status" value="1"/>
</dbReference>